<gene>
    <name evidence="3" type="ORF">E3202_03615</name>
</gene>
<comment type="caution">
    <text evidence="3">The sequence shown here is derived from an EMBL/GenBank/DDBJ whole genome shotgun (WGS) entry which is preliminary data.</text>
</comment>
<dbReference type="SUPFAM" id="SSF52540">
    <property type="entry name" value="P-loop containing nucleoside triphosphate hydrolases"/>
    <property type="match status" value="1"/>
</dbReference>
<dbReference type="PANTHER" id="PTHR37291:SF1">
    <property type="entry name" value="TYPE IV METHYL-DIRECTED RESTRICTION ENZYME ECOKMCRB SUBUNIT"/>
    <property type="match status" value="1"/>
</dbReference>
<dbReference type="GO" id="GO:0005524">
    <property type="term" value="F:ATP binding"/>
    <property type="evidence" value="ECO:0007669"/>
    <property type="project" value="InterPro"/>
</dbReference>
<dbReference type="GO" id="GO:0016887">
    <property type="term" value="F:ATP hydrolysis activity"/>
    <property type="evidence" value="ECO:0007669"/>
    <property type="project" value="InterPro"/>
</dbReference>
<dbReference type="InterPro" id="IPR027417">
    <property type="entry name" value="P-loop_NTPase"/>
</dbReference>
<proteinExistence type="predicted"/>
<keyword evidence="4" id="KW-1185">Reference proteome</keyword>
<accession>A0A506URM7</accession>
<sequence>MTENTFSRRPGRRKFRPSSFTPSGGQDESGAGNRTWIWAPPSEDGDWETFYTDGLMGLPGEETGDLSVPENLQRFREEGKWAASAGRLRCFLDQVQPGDTIYVRQGPREITGRGIVSGDYRFLPAQDDAPHTRNVTWTHRGHWPWTAPSPLPPQSLASADHRRAAFGELETRMGIVSLTFPDSPVQPAPFTLTEALRDLFLPGGRFEELLEIWQRKKNLILQGPPGVGKTHIAQRLAYALLGRKDPQRLEQVQFHQAYDYAYFVEGYQPTEAGGFSLQPGIFRTFCARAASHPNQPHVFIIDEINRGNVAAIFGELLSLIEAGHRGRKHALPLAVSHTPFHIPENVHLLGLMNTADRSLIGLDRALRRRFAFATLAPAFSHPEFASFLQKRQIPLSLISHIRSCIAELNAEICRAPLLGEGAQIGHSFFIPESEVEDPDEWYRHIVIHELLPLLETYWPGEPEHLATLRQQLLNMPSSPAAESIHLHDDTGP</sequence>
<evidence type="ECO:0000313" key="4">
    <source>
        <dbReference type="Proteomes" id="UP000315037"/>
    </source>
</evidence>
<dbReference type="InterPro" id="IPR011704">
    <property type="entry name" value="ATPase_dyneun-rel_AAA"/>
</dbReference>
<dbReference type="Pfam" id="PF07728">
    <property type="entry name" value="AAA_5"/>
    <property type="match status" value="1"/>
</dbReference>
<dbReference type="EMBL" id="SORZ01000001">
    <property type="protein sequence ID" value="TPW36006.1"/>
    <property type="molecule type" value="Genomic_DNA"/>
</dbReference>
<dbReference type="AlphaFoldDB" id="A0A506URM7"/>
<evidence type="ECO:0000256" key="1">
    <source>
        <dbReference type="SAM" id="MobiDB-lite"/>
    </source>
</evidence>
<name>A0A506URM7_9PROT</name>
<feature type="domain" description="AAA+ ATPase" evidence="2">
    <location>
        <begin position="215"/>
        <end position="380"/>
    </location>
</feature>
<reference evidence="3 4" key="1">
    <citation type="submission" date="2019-03" db="EMBL/GenBank/DDBJ databases">
        <title>The complete genome sequence of Neokomagataea sp. Jb2 NBRC113641.</title>
        <authorList>
            <person name="Chua K.-O."/>
            <person name="Chan K.-G."/>
            <person name="See-Too W.-S."/>
        </authorList>
    </citation>
    <scope>NUCLEOTIDE SEQUENCE [LARGE SCALE GENOMIC DNA]</scope>
    <source>
        <strain evidence="3 4">Jb2</strain>
    </source>
</reference>
<protein>
    <submittedName>
        <fullName evidence="3">AAA family ATPase</fullName>
    </submittedName>
</protein>
<organism evidence="3 4">
    <name type="scientific">Oecophyllibacter saccharovorans</name>
    <dbReference type="NCBI Taxonomy" id="2558360"/>
    <lineage>
        <taxon>Bacteria</taxon>
        <taxon>Pseudomonadati</taxon>
        <taxon>Pseudomonadota</taxon>
        <taxon>Alphaproteobacteria</taxon>
        <taxon>Acetobacterales</taxon>
        <taxon>Acetobacteraceae</taxon>
        <taxon>Oecophyllibacter</taxon>
    </lineage>
</organism>
<dbReference type="Gene3D" id="3.40.50.300">
    <property type="entry name" value="P-loop containing nucleotide triphosphate hydrolases"/>
    <property type="match status" value="1"/>
</dbReference>
<evidence type="ECO:0000313" key="3">
    <source>
        <dbReference type="EMBL" id="TPW36006.1"/>
    </source>
</evidence>
<evidence type="ECO:0000259" key="2">
    <source>
        <dbReference type="SMART" id="SM00382"/>
    </source>
</evidence>
<dbReference type="PANTHER" id="PTHR37291">
    <property type="entry name" value="5-METHYLCYTOSINE-SPECIFIC RESTRICTION ENZYME B"/>
    <property type="match status" value="1"/>
</dbReference>
<dbReference type="CDD" id="cd00009">
    <property type="entry name" value="AAA"/>
    <property type="match status" value="1"/>
</dbReference>
<dbReference type="Proteomes" id="UP000315037">
    <property type="component" value="Unassembled WGS sequence"/>
</dbReference>
<feature type="region of interest" description="Disordered" evidence="1">
    <location>
        <begin position="1"/>
        <end position="35"/>
    </location>
</feature>
<dbReference type="RefSeq" id="WP_165600366.1">
    <property type="nucleotide sequence ID" value="NZ_SORZ01000001.1"/>
</dbReference>
<dbReference type="SMART" id="SM00382">
    <property type="entry name" value="AAA"/>
    <property type="match status" value="1"/>
</dbReference>
<dbReference type="InterPro" id="IPR003593">
    <property type="entry name" value="AAA+_ATPase"/>
</dbReference>
<dbReference type="InterPro" id="IPR052934">
    <property type="entry name" value="Methyl-DNA_Rec/Restrict_Enz"/>
</dbReference>